<keyword evidence="1" id="KW-0472">Membrane</keyword>
<comment type="caution">
    <text evidence="2">The sequence shown here is derived from an EMBL/GenBank/DDBJ whole genome shotgun (WGS) entry which is preliminary data.</text>
</comment>
<evidence type="ECO:0000256" key="1">
    <source>
        <dbReference type="SAM" id="Phobius"/>
    </source>
</evidence>
<dbReference type="RefSeq" id="WP_133673304.1">
    <property type="nucleotide sequence ID" value="NZ_SNZW01000015.1"/>
</dbReference>
<proteinExistence type="predicted"/>
<evidence type="ECO:0008006" key="4">
    <source>
        <dbReference type="Google" id="ProtNLM"/>
    </source>
</evidence>
<evidence type="ECO:0000313" key="3">
    <source>
        <dbReference type="Proteomes" id="UP000295274"/>
    </source>
</evidence>
<dbReference type="EMBL" id="SNZW01000015">
    <property type="protein sequence ID" value="TDS14264.1"/>
    <property type="molecule type" value="Genomic_DNA"/>
</dbReference>
<dbReference type="Proteomes" id="UP000295274">
    <property type="component" value="Unassembled WGS sequence"/>
</dbReference>
<feature type="transmembrane region" description="Helical" evidence="1">
    <location>
        <begin position="69"/>
        <end position="90"/>
    </location>
</feature>
<organism evidence="2 3">
    <name type="scientific">Maribacter caenipelagi</name>
    <dbReference type="NCBI Taxonomy" id="1447781"/>
    <lineage>
        <taxon>Bacteria</taxon>
        <taxon>Pseudomonadati</taxon>
        <taxon>Bacteroidota</taxon>
        <taxon>Flavobacteriia</taxon>
        <taxon>Flavobacteriales</taxon>
        <taxon>Flavobacteriaceae</taxon>
        <taxon>Maribacter</taxon>
    </lineage>
</organism>
<keyword evidence="1" id="KW-1133">Transmembrane helix</keyword>
<keyword evidence="1" id="KW-0812">Transmembrane</keyword>
<name>A0A4R7D3S5_9FLAO</name>
<protein>
    <recommendedName>
        <fullName evidence="4">DoxX-like protein</fullName>
    </recommendedName>
</protein>
<feature type="transmembrane region" description="Helical" evidence="1">
    <location>
        <begin position="36"/>
        <end position="57"/>
    </location>
</feature>
<feature type="transmembrane region" description="Helical" evidence="1">
    <location>
        <begin position="5"/>
        <end position="24"/>
    </location>
</feature>
<dbReference type="OrthoDB" id="2913980at2"/>
<feature type="transmembrane region" description="Helical" evidence="1">
    <location>
        <begin position="102"/>
        <end position="121"/>
    </location>
</feature>
<reference evidence="2 3" key="1">
    <citation type="submission" date="2019-03" db="EMBL/GenBank/DDBJ databases">
        <title>Genomic Encyclopedia of Type Strains, Phase III (KMG-III): the genomes of soil and plant-associated and newly described type strains.</title>
        <authorList>
            <person name="Whitman W."/>
        </authorList>
    </citation>
    <scope>NUCLEOTIDE SEQUENCE [LARGE SCALE GENOMIC DNA]</scope>
    <source>
        <strain evidence="2 3">CECT 8455</strain>
    </source>
</reference>
<keyword evidence="3" id="KW-1185">Reference proteome</keyword>
<evidence type="ECO:0000313" key="2">
    <source>
        <dbReference type="EMBL" id="TDS14264.1"/>
    </source>
</evidence>
<sequence length="136" mass="15123">MNTKIIMTLSSLFSAIMGLTISFLPNEIIDYLDIESNIITILFIKILGALYMAFGILNWMARGTLFGGIYNRPITMGNLMHFGVGAIALIKIAANSANYSEIIIPLTVIYIIFALFYLYIFKTSPAIVKSKNNSQQ</sequence>
<gene>
    <name evidence="2" type="ORF">DFQ03_2342</name>
</gene>
<accession>A0A4R7D3S5</accession>
<dbReference type="AlphaFoldDB" id="A0A4R7D3S5"/>